<feature type="transmembrane region" description="Helical" evidence="1">
    <location>
        <begin position="9"/>
        <end position="26"/>
    </location>
</feature>
<organism evidence="2 3">
    <name type="scientific">Streptomyces chisholmiae</name>
    <dbReference type="NCBI Taxonomy" id="3075540"/>
    <lineage>
        <taxon>Bacteria</taxon>
        <taxon>Bacillati</taxon>
        <taxon>Actinomycetota</taxon>
        <taxon>Actinomycetes</taxon>
        <taxon>Kitasatosporales</taxon>
        <taxon>Streptomycetaceae</taxon>
        <taxon>Streptomyces</taxon>
    </lineage>
</organism>
<reference evidence="3" key="1">
    <citation type="submission" date="2023-07" db="EMBL/GenBank/DDBJ databases">
        <title>30 novel species of actinomycetes from the DSMZ collection.</title>
        <authorList>
            <person name="Nouioui I."/>
        </authorList>
    </citation>
    <scope>NUCLEOTIDE SEQUENCE [LARGE SCALE GENOMIC DNA]</scope>
    <source>
        <strain evidence="3">DSM 44915</strain>
    </source>
</reference>
<evidence type="ECO:0000313" key="2">
    <source>
        <dbReference type="EMBL" id="MDT0267202.1"/>
    </source>
</evidence>
<name>A0ABU2JQL1_9ACTN</name>
<accession>A0ABU2JQL1</accession>
<keyword evidence="1" id="KW-0472">Membrane</keyword>
<comment type="caution">
    <text evidence="2">The sequence shown here is derived from an EMBL/GenBank/DDBJ whole genome shotgun (WGS) entry which is preliminary data.</text>
</comment>
<evidence type="ECO:0008006" key="4">
    <source>
        <dbReference type="Google" id="ProtNLM"/>
    </source>
</evidence>
<gene>
    <name evidence="2" type="ORF">RM844_12985</name>
</gene>
<keyword evidence="1" id="KW-0812">Transmembrane</keyword>
<dbReference type="RefSeq" id="WP_311667246.1">
    <property type="nucleotide sequence ID" value="NZ_JAVREO010000006.1"/>
</dbReference>
<protein>
    <recommendedName>
        <fullName evidence="4">VanZ family protein</fullName>
    </recommendedName>
</protein>
<sequence>MSIATARRIGLYLLAVGVLYCVISFPERSGEFTQLLAESMSHAVDGLLAPLP</sequence>
<keyword evidence="3" id="KW-1185">Reference proteome</keyword>
<proteinExistence type="predicted"/>
<dbReference type="Proteomes" id="UP001183410">
    <property type="component" value="Unassembled WGS sequence"/>
</dbReference>
<evidence type="ECO:0000256" key="1">
    <source>
        <dbReference type="SAM" id="Phobius"/>
    </source>
</evidence>
<evidence type="ECO:0000313" key="3">
    <source>
        <dbReference type="Proteomes" id="UP001183410"/>
    </source>
</evidence>
<keyword evidence="1" id="KW-1133">Transmembrane helix</keyword>
<dbReference type="EMBL" id="JAVREO010000006">
    <property type="protein sequence ID" value="MDT0267202.1"/>
    <property type="molecule type" value="Genomic_DNA"/>
</dbReference>